<accession>A0A0A7AR58</accession>
<keyword evidence="2" id="KW-1185">Reference proteome</keyword>
<dbReference type="EMBL" id="KJ024807">
    <property type="protein sequence ID" value="AHJ86759.1"/>
    <property type="molecule type" value="Genomic_DNA"/>
</dbReference>
<dbReference type="Proteomes" id="UP000031093">
    <property type="component" value="Segment"/>
</dbReference>
<dbReference type="KEGG" id="vg:26613720"/>
<organism evidence="1 2">
    <name type="scientific">Bacillus phage vB_BtS_BMBtp3</name>
    <dbReference type="NCBI Taxonomy" id="1445809"/>
    <lineage>
        <taxon>Viruses</taxon>
        <taxon>Duplodnaviria</taxon>
        <taxon>Heunggongvirae</taxon>
        <taxon>Uroviricota</taxon>
        <taxon>Caudoviricetes</taxon>
        <taxon>Waukeshavirus</taxon>
        <taxon>Waukeshavirus BMBtp3</taxon>
    </lineage>
</organism>
<proteinExistence type="predicted"/>
<dbReference type="OrthoDB" id="31698at10239"/>
<dbReference type="GeneID" id="26613720"/>
<name>A0A0A7AR58_9CAUD</name>
<evidence type="ECO:0000313" key="1">
    <source>
        <dbReference type="EMBL" id="AHJ86759.1"/>
    </source>
</evidence>
<dbReference type="RefSeq" id="YP_009194028.1">
    <property type="nucleotide sequence ID" value="NC_028748.2"/>
</dbReference>
<protein>
    <submittedName>
        <fullName evidence="1">Uncharacterized protein</fullName>
    </submittedName>
</protein>
<gene>
    <name evidence="1" type="ORF">BMBtpLA_50</name>
</gene>
<reference evidence="2" key="1">
    <citation type="submission" date="2014-01" db="EMBL/GenBank/DDBJ databases">
        <title>Complete genome sequence of novel bacteriophage BMBTP3 with a mosaic organization.</title>
        <authorList>
            <person name="Zhu L."/>
            <person name="Wang Y."/>
            <person name="Sun M."/>
        </authorList>
    </citation>
    <scope>NUCLEOTIDE SEQUENCE [LARGE SCALE GENOMIC DNA]</scope>
</reference>
<sequence>MEKQKIINRLIDLKCYRLRDRQLWELDELELTVLLIVTTIKQLKGINNMKFEITCLCGMNILASLVEKEFENEGPVTSVLPIIATEDNGIGGIVVSAEEKAIHVKCTNCNKTARFLLEVPLEMINQEETAEMDWSKVSFVGQEGN</sequence>
<evidence type="ECO:0000313" key="2">
    <source>
        <dbReference type="Proteomes" id="UP000031093"/>
    </source>
</evidence>